<dbReference type="Gene3D" id="2.60.40.4070">
    <property type="match status" value="1"/>
</dbReference>
<name>A0A382AKR8_9ZZZZ</name>
<evidence type="ECO:0000313" key="1">
    <source>
        <dbReference type="EMBL" id="SVB02150.1"/>
    </source>
</evidence>
<protein>
    <submittedName>
        <fullName evidence="1">Uncharacterized protein</fullName>
    </submittedName>
</protein>
<sequence length="164" mass="18579">LWYDENSDGTSDNPWQISYPWSADIEAINKDTLWVDIEPYGWYQDGDAWIADLSQIGKRDEDSSDDLQSISVVPNPYIVDSGYFNESNGNNKLQFTHLPDECTISIYTVSGELIKSFIHDDPYNGSEWWELKNDSGNIVAPGLYIFVVQTPSGDKKIGKFAVVR</sequence>
<dbReference type="AlphaFoldDB" id="A0A382AKR8"/>
<dbReference type="EMBL" id="UINC01025829">
    <property type="protein sequence ID" value="SVB02150.1"/>
    <property type="molecule type" value="Genomic_DNA"/>
</dbReference>
<proteinExistence type="predicted"/>
<organism evidence="1">
    <name type="scientific">marine metagenome</name>
    <dbReference type="NCBI Taxonomy" id="408172"/>
    <lineage>
        <taxon>unclassified sequences</taxon>
        <taxon>metagenomes</taxon>
        <taxon>ecological metagenomes</taxon>
    </lineage>
</organism>
<reference evidence="1" key="1">
    <citation type="submission" date="2018-05" db="EMBL/GenBank/DDBJ databases">
        <authorList>
            <person name="Lanie J.A."/>
            <person name="Ng W.-L."/>
            <person name="Kazmierczak K.M."/>
            <person name="Andrzejewski T.M."/>
            <person name="Davidsen T.M."/>
            <person name="Wayne K.J."/>
            <person name="Tettelin H."/>
            <person name="Glass J.I."/>
            <person name="Rusch D."/>
            <person name="Podicherti R."/>
            <person name="Tsui H.-C.T."/>
            <person name="Winkler M.E."/>
        </authorList>
    </citation>
    <scope>NUCLEOTIDE SEQUENCE</scope>
</reference>
<feature type="non-terminal residue" evidence="1">
    <location>
        <position position="1"/>
    </location>
</feature>
<accession>A0A382AKR8</accession>
<gene>
    <name evidence="1" type="ORF">METZ01_LOCUS155004</name>
</gene>